<evidence type="ECO:0000259" key="2">
    <source>
        <dbReference type="Pfam" id="PF13439"/>
    </source>
</evidence>
<dbReference type="InterPro" id="IPR001296">
    <property type="entry name" value="Glyco_trans_1"/>
</dbReference>
<feature type="domain" description="Glycosyltransferase subfamily 4-like N-terminal" evidence="2">
    <location>
        <begin position="87"/>
        <end position="205"/>
    </location>
</feature>
<gene>
    <name evidence="3" type="ORF">ABID37_004333</name>
</gene>
<dbReference type="Pfam" id="PF13439">
    <property type="entry name" value="Glyco_transf_4"/>
    <property type="match status" value="1"/>
</dbReference>
<dbReference type="PANTHER" id="PTHR45947:SF14">
    <property type="entry name" value="SLL1723 PROTEIN"/>
    <property type="match status" value="1"/>
</dbReference>
<dbReference type="SUPFAM" id="SSF53756">
    <property type="entry name" value="UDP-Glycosyltransferase/glycogen phosphorylase"/>
    <property type="match status" value="1"/>
</dbReference>
<dbReference type="InterPro" id="IPR050194">
    <property type="entry name" value="Glycosyltransferase_grp1"/>
</dbReference>
<dbReference type="InterPro" id="IPR028098">
    <property type="entry name" value="Glyco_trans_4-like_N"/>
</dbReference>
<keyword evidence="4" id="KW-1185">Reference proteome</keyword>
<dbReference type="Gene3D" id="3.40.50.2000">
    <property type="entry name" value="Glycogen Phosphorylase B"/>
    <property type="match status" value="2"/>
</dbReference>
<feature type="domain" description="Glycosyl transferase family 1" evidence="1">
    <location>
        <begin position="210"/>
        <end position="375"/>
    </location>
</feature>
<proteinExistence type="predicted"/>
<dbReference type="RefSeq" id="WP_354198529.1">
    <property type="nucleotide sequence ID" value="NZ_JBEPML010000020.1"/>
</dbReference>
<reference evidence="3 4" key="1">
    <citation type="submission" date="2024-06" db="EMBL/GenBank/DDBJ databases">
        <title>Genomic Encyclopedia of Type Strains, Phase IV (KMG-IV): sequencing the most valuable type-strain genomes for metagenomic binning, comparative biology and taxonomic classification.</title>
        <authorList>
            <person name="Goeker M."/>
        </authorList>
    </citation>
    <scope>NUCLEOTIDE SEQUENCE [LARGE SCALE GENOMIC DNA]</scope>
    <source>
        <strain evidence="3 4">DSM 27865</strain>
    </source>
</reference>
<protein>
    <submittedName>
        <fullName evidence="3">Glycosyltransferase involved in cell wall biosynthesis</fullName>
    </submittedName>
</protein>
<dbReference type="PANTHER" id="PTHR45947">
    <property type="entry name" value="SULFOQUINOVOSYL TRANSFERASE SQD2"/>
    <property type="match status" value="1"/>
</dbReference>
<dbReference type="CDD" id="cd03801">
    <property type="entry name" value="GT4_PimA-like"/>
    <property type="match status" value="1"/>
</dbReference>
<dbReference type="EMBL" id="JBEPML010000020">
    <property type="protein sequence ID" value="MET3794093.1"/>
    <property type="molecule type" value="Genomic_DNA"/>
</dbReference>
<dbReference type="Proteomes" id="UP001549076">
    <property type="component" value="Unassembled WGS sequence"/>
</dbReference>
<evidence type="ECO:0000313" key="4">
    <source>
        <dbReference type="Proteomes" id="UP001549076"/>
    </source>
</evidence>
<name>A0ABV2N5K7_9HYPH</name>
<comment type="caution">
    <text evidence="3">The sequence shown here is derived from an EMBL/GenBank/DDBJ whole genome shotgun (WGS) entry which is preliminary data.</text>
</comment>
<organism evidence="3 4">
    <name type="scientific">Aquamicrobium terrae</name>
    <dbReference type="NCBI Taxonomy" id="1324945"/>
    <lineage>
        <taxon>Bacteria</taxon>
        <taxon>Pseudomonadati</taxon>
        <taxon>Pseudomonadota</taxon>
        <taxon>Alphaproteobacteria</taxon>
        <taxon>Hyphomicrobiales</taxon>
        <taxon>Phyllobacteriaceae</taxon>
        <taxon>Aquamicrobium</taxon>
    </lineage>
</organism>
<sequence>MTAPRPASVGYVVKRYPRFSETFIVNEILAHEETGRQIDIFALRGVEESHFQDILARVRAGVMRVPDCFRGPDELWQLMLAGHRMLPGLPEALARFPEARGQDIAQALVVALAVRERGIDHLHAHFGTIAATVTRIAAALADISWSVTLHAKDIYYFYEENQHLGLKLRDASAVVTVSDYNVAHLARTWPGTQAVRIYNGIDLDRFRWQPPAPEADEILAVGRLVEKKGFHILIEALRILATEGRPIRCRIVGAGEEEVDLRAQIAACGLQGVTLSGPMPQEAIKAAMRGAAALACPCVVGEDGNRDGMPTVLLEAMALGLPCIGSDVTGIPELVKDGKTGLIVPEGDAPALARAIARLLDDPALRLRLSTAARQVIERDYDIRRNAPRLGAIFDACAARGAERGAA</sequence>
<dbReference type="Pfam" id="PF00534">
    <property type="entry name" value="Glycos_transf_1"/>
    <property type="match status" value="1"/>
</dbReference>
<evidence type="ECO:0000313" key="3">
    <source>
        <dbReference type="EMBL" id="MET3794093.1"/>
    </source>
</evidence>
<accession>A0ABV2N5K7</accession>
<evidence type="ECO:0000259" key="1">
    <source>
        <dbReference type="Pfam" id="PF00534"/>
    </source>
</evidence>